<keyword evidence="1" id="KW-0472">Membrane</keyword>
<organism evidence="2 3">
    <name type="scientific">Bifidobacterium italicum</name>
    <dbReference type="NCBI Taxonomy" id="1960968"/>
    <lineage>
        <taxon>Bacteria</taxon>
        <taxon>Bacillati</taxon>
        <taxon>Actinomycetota</taxon>
        <taxon>Actinomycetes</taxon>
        <taxon>Bifidobacteriales</taxon>
        <taxon>Bifidobacteriaceae</taxon>
        <taxon>Bifidobacterium</taxon>
    </lineage>
</organism>
<proteinExistence type="predicted"/>
<accession>A0A2A2EK73</accession>
<feature type="transmembrane region" description="Helical" evidence="1">
    <location>
        <begin position="12"/>
        <end position="34"/>
    </location>
</feature>
<evidence type="ECO:0000256" key="1">
    <source>
        <dbReference type="SAM" id="Phobius"/>
    </source>
</evidence>
<reference evidence="2 3" key="1">
    <citation type="journal article" date="2017" name="ISME J.">
        <title>Unveiling bifidobacterial biogeography across the mammalian branch of the tree of life.</title>
        <authorList>
            <person name="Milani C."/>
            <person name="Mangifesta M."/>
            <person name="Mancabelli L."/>
            <person name="Lugli G.A."/>
            <person name="James K."/>
            <person name="Duranti S."/>
            <person name="Turroni F."/>
            <person name="Ferrario C."/>
            <person name="Ossiprandi M.C."/>
            <person name="van Sinderen D."/>
            <person name="Ventura M."/>
        </authorList>
    </citation>
    <scope>NUCLEOTIDE SEQUENCE [LARGE SCALE GENOMIC DNA]</scope>
    <source>
        <strain evidence="2 3">70</strain>
    </source>
</reference>
<feature type="transmembrane region" description="Helical" evidence="1">
    <location>
        <begin position="62"/>
        <end position="86"/>
    </location>
</feature>
<keyword evidence="1" id="KW-1133">Transmembrane helix</keyword>
<dbReference type="AlphaFoldDB" id="A0A2A2EK73"/>
<keyword evidence="3" id="KW-1185">Reference proteome</keyword>
<evidence type="ECO:0000313" key="2">
    <source>
        <dbReference type="EMBL" id="PAU69325.1"/>
    </source>
</evidence>
<protein>
    <submittedName>
        <fullName evidence="2">Cation efflux system protein</fullName>
    </submittedName>
</protein>
<sequence>MMNMSLALLNMLLAVCGLPWAYGTTILIAFFVLVEWMLLPLDGNIQRYVCFFWYPISFDWNIILVQQLLPFIGYCIVMILTIVTVFEHRDRLEI</sequence>
<name>A0A2A2EK73_9BIFI</name>
<dbReference type="EMBL" id="MVOG01000015">
    <property type="protein sequence ID" value="PAU69325.1"/>
    <property type="molecule type" value="Genomic_DNA"/>
</dbReference>
<dbReference type="Proteomes" id="UP000217986">
    <property type="component" value="Unassembled WGS sequence"/>
</dbReference>
<gene>
    <name evidence="2" type="ORF">B1400_0958</name>
</gene>
<evidence type="ECO:0000313" key="3">
    <source>
        <dbReference type="Proteomes" id="UP000217986"/>
    </source>
</evidence>
<comment type="caution">
    <text evidence="2">The sequence shown here is derived from an EMBL/GenBank/DDBJ whole genome shotgun (WGS) entry which is preliminary data.</text>
</comment>
<keyword evidence="1" id="KW-0812">Transmembrane</keyword>